<evidence type="ECO:0008006" key="4">
    <source>
        <dbReference type="Google" id="ProtNLM"/>
    </source>
</evidence>
<dbReference type="Proteomes" id="UP000070371">
    <property type="component" value="Chromosome"/>
</dbReference>
<evidence type="ECO:0000313" key="3">
    <source>
        <dbReference type="Proteomes" id="UP000070371"/>
    </source>
</evidence>
<organism evidence="2 3">
    <name type="scientific">Falsihalocynthiibacter arcticus</name>
    <dbReference type="NCBI Taxonomy" id="1579316"/>
    <lineage>
        <taxon>Bacteria</taxon>
        <taxon>Pseudomonadati</taxon>
        <taxon>Pseudomonadota</taxon>
        <taxon>Alphaproteobacteria</taxon>
        <taxon>Rhodobacterales</taxon>
        <taxon>Roseobacteraceae</taxon>
        <taxon>Falsihalocynthiibacter</taxon>
    </lineage>
</organism>
<feature type="transmembrane region" description="Helical" evidence="1">
    <location>
        <begin position="20"/>
        <end position="43"/>
    </location>
</feature>
<keyword evidence="3" id="KW-1185">Reference proteome</keyword>
<dbReference type="EMBL" id="CP014327">
    <property type="protein sequence ID" value="AML51346.1"/>
    <property type="molecule type" value="Genomic_DNA"/>
</dbReference>
<protein>
    <recommendedName>
        <fullName evidence="4">NnrT protein</fullName>
    </recommendedName>
</protein>
<keyword evidence="1" id="KW-0812">Transmembrane</keyword>
<sequence length="87" mass="9450">MQSAKSTPSTEPKVWSLRTLTLVFYPFCATAAAINLFMVFLLLQALGVPAISPVTALWFGVITGPVLSWMAGKWVLRLILEASPKNA</sequence>
<evidence type="ECO:0000313" key="2">
    <source>
        <dbReference type="EMBL" id="AML51346.1"/>
    </source>
</evidence>
<feature type="transmembrane region" description="Helical" evidence="1">
    <location>
        <begin position="55"/>
        <end position="76"/>
    </location>
</feature>
<reference evidence="2 3" key="1">
    <citation type="submission" date="2016-02" db="EMBL/GenBank/DDBJ databases">
        <title>Complete genome sequence of Halocynthiibacter arcticus PAMC 20958t from arctic marine sediment.</title>
        <authorList>
            <person name="Lee Y.M."/>
            <person name="Baek K."/>
            <person name="Lee H.K."/>
            <person name="Shin S.C."/>
        </authorList>
    </citation>
    <scope>NUCLEOTIDE SEQUENCE [LARGE SCALE GENOMIC DNA]</scope>
    <source>
        <strain evidence="2">PAMC 20958</strain>
    </source>
</reference>
<keyword evidence="1" id="KW-0472">Membrane</keyword>
<dbReference type="KEGG" id="hat:RC74_08840"/>
<gene>
    <name evidence="2" type="ORF">RC74_08840</name>
</gene>
<proteinExistence type="predicted"/>
<name>A0A126V0F3_9RHOB</name>
<evidence type="ECO:0000256" key="1">
    <source>
        <dbReference type="SAM" id="Phobius"/>
    </source>
</evidence>
<dbReference type="RefSeq" id="WP_039001925.1">
    <property type="nucleotide sequence ID" value="NZ_CP014327.1"/>
</dbReference>
<dbReference type="AlphaFoldDB" id="A0A126V0F3"/>
<dbReference type="OrthoDB" id="7667013at2"/>
<accession>A0A126V0F3</accession>
<keyword evidence="1" id="KW-1133">Transmembrane helix</keyword>